<dbReference type="GO" id="GO:0045901">
    <property type="term" value="P:positive regulation of translational elongation"/>
    <property type="evidence" value="ECO:0007669"/>
    <property type="project" value="InterPro"/>
</dbReference>
<evidence type="ECO:0000256" key="4">
    <source>
        <dbReference type="ARBA" id="ARBA00016327"/>
    </source>
</evidence>
<dbReference type="PIRSF" id="PIRSF003025">
    <property type="entry name" value="eIF5A"/>
    <property type="match status" value="1"/>
</dbReference>
<dbReference type="GO" id="GO:0043022">
    <property type="term" value="F:ribosome binding"/>
    <property type="evidence" value="ECO:0007669"/>
    <property type="project" value="InterPro"/>
</dbReference>
<protein>
    <recommendedName>
        <fullName evidence="4 11">Translation initiation factor 5A</fullName>
    </recommendedName>
    <alternativeName>
        <fullName evidence="10 11">Hypusine-containing protein</fullName>
    </alternativeName>
    <alternativeName>
        <fullName evidence="9 11">eIF-5A</fullName>
    </alternativeName>
</protein>
<dbReference type="SUPFAM" id="SSF50104">
    <property type="entry name" value="Translation proteins SH3-like domain"/>
    <property type="match status" value="1"/>
</dbReference>
<accession>A0A977PJD1</accession>
<keyword evidence="14" id="KW-1185">Reference proteome</keyword>
<dbReference type="GO" id="GO:0045905">
    <property type="term" value="P:positive regulation of translational termination"/>
    <property type="evidence" value="ECO:0007669"/>
    <property type="project" value="InterPro"/>
</dbReference>
<dbReference type="SMART" id="SM01376">
    <property type="entry name" value="eIF-5a"/>
    <property type="match status" value="1"/>
</dbReference>
<evidence type="ECO:0000259" key="12">
    <source>
        <dbReference type="SMART" id="SM01376"/>
    </source>
</evidence>
<feature type="domain" description="Translation initiation factor 5A C-terminal" evidence="12">
    <location>
        <begin position="73"/>
        <end position="136"/>
    </location>
</feature>
<evidence type="ECO:0000256" key="8">
    <source>
        <dbReference type="ARBA" id="ARBA00023071"/>
    </source>
</evidence>
<evidence type="ECO:0000256" key="9">
    <source>
        <dbReference type="ARBA" id="ARBA00032030"/>
    </source>
</evidence>
<dbReference type="PANTHER" id="PTHR11673">
    <property type="entry name" value="TRANSLATION INITIATION FACTOR 5A FAMILY MEMBER"/>
    <property type="match status" value="1"/>
</dbReference>
<dbReference type="EMBL" id="CP006868">
    <property type="protein sequence ID" value="UXD21526.1"/>
    <property type="molecule type" value="Genomic_DNA"/>
</dbReference>
<keyword evidence="5 11" id="KW-0963">Cytoplasm</keyword>
<dbReference type="InterPro" id="IPR019769">
    <property type="entry name" value="Trans_elong_IF5A_hypusine_site"/>
</dbReference>
<dbReference type="InterPro" id="IPR014722">
    <property type="entry name" value="Rib_uL2_dom2"/>
</dbReference>
<dbReference type="InterPro" id="IPR008991">
    <property type="entry name" value="Translation_prot_SH3-like_sf"/>
</dbReference>
<comment type="function">
    <text evidence="1 11">Functions by promoting the formation of the first peptide bond.</text>
</comment>
<feature type="modified residue" description="Hypusine" evidence="11">
    <location>
        <position position="40"/>
    </location>
</feature>
<evidence type="ECO:0000256" key="1">
    <source>
        <dbReference type="ARBA" id="ARBA00003980"/>
    </source>
</evidence>
<evidence type="ECO:0000313" key="14">
    <source>
        <dbReference type="Proteomes" id="UP001063698"/>
    </source>
</evidence>
<comment type="subcellular location">
    <subcellularLocation>
        <location evidence="2 11">Cytoplasm</location>
    </subcellularLocation>
</comment>
<dbReference type="GO" id="GO:0003723">
    <property type="term" value="F:RNA binding"/>
    <property type="evidence" value="ECO:0007669"/>
    <property type="project" value="InterPro"/>
</dbReference>
<reference evidence="13" key="1">
    <citation type="submission" date="2013-11" db="EMBL/GenBank/DDBJ databases">
        <title>Comparative genomics of Ignicoccus.</title>
        <authorList>
            <person name="Podar M."/>
        </authorList>
    </citation>
    <scope>NUCLEOTIDE SEQUENCE</scope>
    <source>
        <strain evidence="13">DSM 13166</strain>
    </source>
</reference>
<evidence type="ECO:0000256" key="10">
    <source>
        <dbReference type="ARBA" id="ARBA00032163"/>
    </source>
</evidence>
<proteinExistence type="inferred from homology"/>
<keyword evidence="8 11" id="KW-0385">Hypusine</keyword>
<dbReference type="PROSITE" id="PS00302">
    <property type="entry name" value="IF5A_HYPUSINE"/>
    <property type="match status" value="1"/>
</dbReference>
<dbReference type="HAMAP" id="MF_00085">
    <property type="entry name" value="eIF_5A"/>
    <property type="match status" value="1"/>
</dbReference>
<evidence type="ECO:0000256" key="5">
    <source>
        <dbReference type="ARBA" id="ARBA00022490"/>
    </source>
</evidence>
<dbReference type="Gene3D" id="2.30.30.30">
    <property type="match status" value="1"/>
</dbReference>
<name>A0A977PJD1_9CREN</name>
<dbReference type="Pfam" id="PF01287">
    <property type="entry name" value="eIF-5a"/>
    <property type="match status" value="1"/>
</dbReference>
<dbReference type="InterPro" id="IPR001884">
    <property type="entry name" value="IF5A-like"/>
</dbReference>
<dbReference type="NCBIfam" id="NF003076">
    <property type="entry name" value="PRK03999.1"/>
    <property type="match status" value="1"/>
</dbReference>
<dbReference type="SUPFAM" id="SSF50249">
    <property type="entry name" value="Nucleic acid-binding proteins"/>
    <property type="match status" value="1"/>
</dbReference>
<keyword evidence="6 11" id="KW-0396">Initiation factor</keyword>
<dbReference type="InterPro" id="IPR020189">
    <property type="entry name" value="IF5A_C"/>
</dbReference>
<dbReference type="Gene3D" id="2.40.50.140">
    <property type="entry name" value="Nucleic acid-binding proteins"/>
    <property type="match status" value="1"/>
</dbReference>
<evidence type="ECO:0000256" key="2">
    <source>
        <dbReference type="ARBA" id="ARBA00004496"/>
    </source>
</evidence>
<evidence type="ECO:0000256" key="6">
    <source>
        <dbReference type="ARBA" id="ARBA00022540"/>
    </source>
</evidence>
<gene>
    <name evidence="11" type="primary">eif5a</name>
    <name evidence="13" type="ORF">IPA_05145</name>
</gene>
<evidence type="ECO:0000256" key="11">
    <source>
        <dbReference type="HAMAP-Rule" id="MF_00085"/>
    </source>
</evidence>
<evidence type="ECO:0000256" key="7">
    <source>
        <dbReference type="ARBA" id="ARBA00022917"/>
    </source>
</evidence>
<dbReference type="KEGG" id="ipc:IPA_05145"/>
<dbReference type="CDD" id="cd04467">
    <property type="entry name" value="S1_aIF5A"/>
    <property type="match status" value="1"/>
</dbReference>
<dbReference type="NCBIfam" id="TIGR00037">
    <property type="entry name" value="eIF_5A"/>
    <property type="match status" value="1"/>
</dbReference>
<dbReference type="GO" id="GO:0003746">
    <property type="term" value="F:translation elongation factor activity"/>
    <property type="evidence" value="ECO:0007669"/>
    <property type="project" value="InterPro"/>
</dbReference>
<dbReference type="InterPro" id="IPR048670">
    <property type="entry name" value="IF5A-like_N"/>
</dbReference>
<organism evidence="13 14">
    <name type="scientific">Ignicoccus pacificus DSM 13166</name>
    <dbReference type="NCBI Taxonomy" id="940294"/>
    <lineage>
        <taxon>Archaea</taxon>
        <taxon>Thermoproteota</taxon>
        <taxon>Thermoprotei</taxon>
        <taxon>Desulfurococcales</taxon>
        <taxon>Desulfurococcaceae</taxon>
        <taxon>Ignicoccus</taxon>
    </lineage>
</organism>
<dbReference type="Pfam" id="PF21485">
    <property type="entry name" value="IF5A-like_N"/>
    <property type="match status" value="1"/>
</dbReference>
<dbReference type="Proteomes" id="UP001063698">
    <property type="component" value="Chromosome"/>
</dbReference>
<dbReference type="AlphaFoldDB" id="A0A977PJD1"/>
<dbReference type="GO" id="GO:0003743">
    <property type="term" value="F:translation initiation factor activity"/>
    <property type="evidence" value="ECO:0007669"/>
    <property type="project" value="UniProtKB-UniRule"/>
</dbReference>
<dbReference type="InterPro" id="IPR022847">
    <property type="entry name" value="Transl_elong_IF5A_arc"/>
</dbReference>
<dbReference type="InterPro" id="IPR012340">
    <property type="entry name" value="NA-bd_OB-fold"/>
</dbReference>
<dbReference type="GO" id="GO:0005737">
    <property type="term" value="C:cytoplasm"/>
    <property type="evidence" value="ECO:0007669"/>
    <property type="project" value="UniProtKB-SubCell"/>
</dbReference>
<evidence type="ECO:0000313" key="13">
    <source>
        <dbReference type="EMBL" id="UXD21526.1"/>
    </source>
</evidence>
<sequence>MVRAVSKTYATLGELKPGNFIMIDGEPCKIVSMSKAKTGKHGSAKANVVAISLISGSKKTFVAPVDTRVEVPIIEKRVGQVLAITGDSVQLMDMESFDTFEVPLPEEEDIKSKLEPGVEVEYWVMPPGVYKIMRIRGKGK</sequence>
<keyword evidence="7 11" id="KW-0648">Protein biosynthesis</keyword>
<evidence type="ECO:0000256" key="3">
    <source>
        <dbReference type="ARBA" id="ARBA00006016"/>
    </source>
</evidence>
<comment type="similarity">
    <text evidence="3 11">Belongs to the eIF-5A family.</text>
</comment>